<proteinExistence type="predicted"/>
<feature type="compositionally biased region" description="Low complexity" evidence="1">
    <location>
        <begin position="77"/>
        <end position="93"/>
    </location>
</feature>
<name>A0ABU6RIQ0_9FABA</name>
<feature type="region of interest" description="Disordered" evidence="1">
    <location>
        <begin position="183"/>
        <end position="219"/>
    </location>
</feature>
<feature type="compositionally biased region" description="Low complexity" evidence="1">
    <location>
        <begin position="206"/>
        <end position="219"/>
    </location>
</feature>
<gene>
    <name evidence="2" type="ORF">PIB30_053031</name>
</gene>
<evidence type="ECO:0000313" key="3">
    <source>
        <dbReference type="Proteomes" id="UP001341840"/>
    </source>
</evidence>
<protein>
    <submittedName>
        <fullName evidence="2">Uncharacterized protein</fullName>
    </submittedName>
</protein>
<evidence type="ECO:0000313" key="2">
    <source>
        <dbReference type="EMBL" id="MED6123819.1"/>
    </source>
</evidence>
<feature type="region of interest" description="Disordered" evidence="1">
    <location>
        <begin position="1"/>
        <end position="93"/>
    </location>
</feature>
<keyword evidence="3" id="KW-1185">Reference proteome</keyword>
<organism evidence="2 3">
    <name type="scientific">Stylosanthes scabra</name>
    <dbReference type="NCBI Taxonomy" id="79078"/>
    <lineage>
        <taxon>Eukaryota</taxon>
        <taxon>Viridiplantae</taxon>
        <taxon>Streptophyta</taxon>
        <taxon>Embryophyta</taxon>
        <taxon>Tracheophyta</taxon>
        <taxon>Spermatophyta</taxon>
        <taxon>Magnoliopsida</taxon>
        <taxon>eudicotyledons</taxon>
        <taxon>Gunneridae</taxon>
        <taxon>Pentapetalae</taxon>
        <taxon>rosids</taxon>
        <taxon>fabids</taxon>
        <taxon>Fabales</taxon>
        <taxon>Fabaceae</taxon>
        <taxon>Papilionoideae</taxon>
        <taxon>50 kb inversion clade</taxon>
        <taxon>dalbergioids sensu lato</taxon>
        <taxon>Dalbergieae</taxon>
        <taxon>Pterocarpus clade</taxon>
        <taxon>Stylosanthes</taxon>
    </lineage>
</organism>
<dbReference type="Proteomes" id="UP001341840">
    <property type="component" value="Unassembled WGS sequence"/>
</dbReference>
<comment type="caution">
    <text evidence="2">The sequence shown here is derived from an EMBL/GenBank/DDBJ whole genome shotgun (WGS) entry which is preliminary data.</text>
</comment>
<dbReference type="EMBL" id="JASCZI010030598">
    <property type="protein sequence ID" value="MED6123819.1"/>
    <property type="molecule type" value="Genomic_DNA"/>
</dbReference>
<feature type="compositionally biased region" description="Pro residues" evidence="1">
    <location>
        <begin position="63"/>
        <end position="76"/>
    </location>
</feature>
<accession>A0ABU6RIQ0</accession>
<evidence type="ECO:0000256" key="1">
    <source>
        <dbReference type="SAM" id="MobiDB-lite"/>
    </source>
</evidence>
<reference evidence="2 3" key="1">
    <citation type="journal article" date="2023" name="Plants (Basel)">
        <title>Bridging the Gap: Combining Genomics and Transcriptomics Approaches to Understand Stylosanthes scabra, an Orphan Legume from the Brazilian Caatinga.</title>
        <authorList>
            <person name="Ferreira-Neto J.R.C."/>
            <person name="da Silva M.D."/>
            <person name="Binneck E."/>
            <person name="de Melo N.F."/>
            <person name="da Silva R.H."/>
            <person name="de Melo A.L.T.M."/>
            <person name="Pandolfi V."/>
            <person name="Bustamante F.O."/>
            <person name="Brasileiro-Vidal A.C."/>
            <person name="Benko-Iseppon A.M."/>
        </authorList>
    </citation>
    <scope>NUCLEOTIDE SEQUENCE [LARGE SCALE GENOMIC DNA]</scope>
    <source>
        <tissue evidence="2">Leaves</tissue>
    </source>
</reference>
<sequence length="245" mass="26155">MSTCKGKKQPQYSGTASPSRRCAADRHRARDHHHLPPSSSSNNVPPPSSTIVLHRPHIFTPFLPSPTADPPSPALKPPEASVKPPSSSSSPPIAVVPGTITIFHHRPLRTTYHHHRPPSSTNFHSLSSVSDRRSTIACSQAAGSLGQAAFFLTFALPAASSPAPGVPPPSIAPSKMQNREIEEAPSLPVRESSNRSGTTTDCRASVQPRLQPRSVRRVQQQPIHQGPICVAATDLYSAPTPDISC</sequence>